<dbReference type="OrthoDB" id="5138152at2759"/>
<dbReference type="EMBL" id="CABFNQ020000748">
    <property type="protein sequence ID" value="CAH0034044.1"/>
    <property type="molecule type" value="Genomic_DNA"/>
</dbReference>
<keyword evidence="2" id="KW-1185">Reference proteome</keyword>
<protein>
    <recommendedName>
        <fullName evidence="3">F-box domain-containing protein</fullName>
    </recommendedName>
</protein>
<dbReference type="AlphaFoldDB" id="A0A9N9VV24"/>
<evidence type="ECO:0008006" key="3">
    <source>
        <dbReference type="Google" id="ProtNLM"/>
    </source>
</evidence>
<accession>A0A9N9VV24</accession>
<evidence type="ECO:0000313" key="1">
    <source>
        <dbReference type="EMBL" id="CAH0034044.1"/>
    </source>
</evidence>
<sequence length="312" mass="36291">MAVVKDLPMEVLLHILSFLHILTIERVAKTFTHALTDVCLPILEPVLQKRREKARFIARFGMISNIATDDAVNYLNTSKTRLPLQISPKAVVRSQPEIADALDTLVLRGDLSWLKPLNPEMASRMNRVFEHSPPTEDWDSTYNDLLKAAELVGITIPPIFLKFIRDPELVKRIWTYSHTHRIGFRLQEPLLVEDRGGYFLPFYYDNTQPRAQTGLYFEPGKDGHYCVLSQCKPNAPRGSVVYGPECEKPETRFYPNHECWLEETDFEAFLHNLYYTKLLREIRFSGRNPHAPEPPEELKDFLREIYFRKDSE</sequence>
<gene>
    <name evidence="1" type="ORF">CRHIZ90672A_00006913</name>
</gene>
<dbReference type="Proteomes" id="UP000696573">
    <property type="component" value="Unassembled WGS sequence"/>
</dbReference>
<proteinExistence type="predicted"/>
<name>A0A9N9VV24_9HYPO</name>
<evidence type="ECO:0000313" key="2">
    <source>
        <dbReference type="Proteomes" id="UP000696573"/>
    </source>
</evidence>
<comment type="caution">
    <text evidence="1">The sequence shown here is derived from an EMBL/GenBank/DDBJ whole genome shotgun (WGS) entry which is preliminary data.</text>
</comment>
<organism evidence="1 2">
    <name type="scientific">Clonostachys rhizophaga</name>
    <dbReference type="NCBI Taxonomy" id="160324"/>
    <lineage>
        <taxon>Eukaryota</taxon>
        <taxon>Fungi</taxon>
        <taxon>Dikarya</taxon>
        <taxon>Ascomycota</taxon>
        <taxon>Pezizomycotina</taxon>
        <taxon>Sordariomycetes</taxon>
        <taxon>Hypocreomycetidae</taxon>
        <taxon>Hypocreales</taxon>
        <taxon>Bionectriaceae</taxon>
        <taxon>Clonostachys</taxon>
    </lineage>
</organism>
<reference evidence="1" key="1">
    <citation type="submission" date="2021-10" db="EMBL/GenBank/DDBJ databases">
        <authorList>
            <person name="Piombo E."/>
        </authorList>
    </citation>
    <scope>NUCLEOTIDE SEQUENCE</scope>
</reference>